<dbReference type="SUPFAM" id="SSF57756">
    <property type="entry name" value="Retrovirus zinc finger-like domains"/>
    <property type="match status" value="1"/>
</dbReference>
<proteinExistence type="predicted"/>
<sequence>SNTGDEELLGDLESDESLSEAIVLLGRQFNKVLKRMDRRPKSNVQNIKFDISKQTNTQRRTRIDEKTSQLKGVQCHECEGYGHIRTECATFLKRQKKSLAVSWSDEDDSEEEVESESAKHVNALTGICMSDTESCDEELSYEELAATYKDLLSGSTEVCKALEKQKKVNGQLQAERYDHLAKIAELNKEVMKLNADLEHVKKQVKMMGTGTEMLDEILQKQSLGKPKPIGF</sequence>
<keyword evidence="1" id="KW-0645">Protease</keyword>
<keyword evidence="1" id="KW-0378">Hydrolase</keyword>
<dbReference type="GO" id="GO:0008233">
    <property type="term" value="F:peptidase activity"/>
    <property type="evidence" value="ECO:0007669"/>
    <property type="project" value="UniProtKB-KW"/>
</dbReference>
<protein>
    <submittedName>
        <fullName evidence="1">Gag-protease polyprotein</fullName>
    </submittedName>
</protein>
<evidence type="ECO:0000313" key="2">
    <source>
        <dbReference type="Proteomes" id="UP000265520"/>
    </source>
</evidence>
<dbReference type="Proteomes" id="UP000265520">
    <property type="component" value="Unassembled WGS sequence"/>
</dbReference>
<name>A0A392PW83_9FABA</name>
<comment type="caution">
    <text evidence="1">The sequence shown here is derived from an EMBL/GenBank/DDBJ whole genome shotgun (WGS) entry which is preliminary data.</text>
</comment>
<accession>A0A392PW83</accession>
<feature type="non-terminal residue" evidence="1">
    <location>
        <position position="1"/>
    </location>
</feature>
<feature type="non-terminal residue" evidence="1">
    <location>
        <position position="231"/>
    </location>
</feature>
<dbReference type="InterPro" id="IPR036875">
    <property type="entry name" value="Znf_CCHC_sf"/>
</dbReference>
<organism evidence="1 2">
    <name type="scientific">Trifolium medium</name>
    <dbReference type="NCBI Taxonomy" id="97028"/>
    <lineage>
        <taxon>Eukaryota</taxon>
        <taxon>Viridiplantae</taxon>
        <taxon>Streptophyta</taxon>
        <taxon>Embryophyta</taxon>
        <taxon>Tracheophyta</taxon>
        <taxon>Spermatophyta</taxon>
        <taxon>Magnoliopsida</taxon>
        <taxon>eudicotyledons</taxon>
        <taxon>Gunneridae</taxon>
        <taxon>Pentapetalae</taxon>
        <taxon>rosids</taxon>
        <taxon>fabids</taxon>
        <taxon>Fabales</taxon>
        <taxon>Fabaceae</taxon>
        <taxon>Papilionoideae</taxon>
        <taxon>50 kb inversion clade</taxon>
        <taxon>NPAAA clade</taxon>
        <taxon>Hologalegina</taxon>
        <taxon>IRL clade</taxon>
        <taxon>Trifolieae</taxon>
        <taxon>Trifolium</taxon>
    </lineage>
</organism>
<dbReference type="AlphaFoldDB" id="A0A392PW83"/>
<evidence type="ECO:0000313" key="1">
    <source>
        <dbReference type="EMBL" id="MCI15576.1"/>
    </source>
</evidence>
<dbReference type="EMBL" id="LXQA010097069">
    <property type="protein sequence ID" value="MCI15576.1"/>
    <property type="molecule type" value="Genomic_DNA"/>
</dbReference>
<dbReference type="GO" id="GO:0006508">
    <property type="term" value="P:proteolysis"/>
    <property type="evidence" value="ECO:0007669"/>
    <property type="project" value="UniProtKB-KW"/>
</dbReference>
<reference evidence="1 2" key="1">
    <citation type="journal article" date="2018" name="Front. Plant Sci.">
        <title>Red Clover (Trifolium pratense) and Zigzag Clover (T. medium) - A Picture of Genomic Similarities and Differences.</title>
        <authorList>
            <person name="Dluhosova J."/>
            <person name="Istvanek J."/>
            <person name="Nedelnik J."/>
            <person name="Repkova J."/>
        </authorList>
    </citation>
    <scope>NUCLEOTIDE SEQUENCE [LARGE SCALE GENOMIC DNA]</scope>
    <source>
        <strain evidence="2">cv. 10/8</strain>
        <tissue evidence="1">Leaf</tissue>
    </source>
</reference>
<dbReference type="GO" id="GO:0003676">
    <property type="term" value="F:nucleic acid binding"/>
    <property type="evidence" value="ECO:0007669"/>
    <property type="project" value="InterPro"/>
</dbReference>
<dbReference type="GO" id="GO:0008270">
    <property type="term" value="F:zinc ion binding"/>
    <property type="evidence" value="ECO:0007669"/>
    <property type="project" value="InterPro"/>
</dbReference>
<keyword evidence="2" id="KW-1185">Reference proteome</keyword>